<keyword evidence="4 10" id="KW-1133">Transmembrane helix</keyword>
<evidence type="ECO:0000313" key="12">
    <source>
        <dbReference type="Proteomes" id="UP001597213"/>
    </source>
</evidence>
<evidence type="ECO:0000256" key="9">
    <source>
        <dbReference type="ARBA" id="ARBA00023303"/>
    </source>
</evidence>
<feature type="transmembrane region" description="Helical" evidence="10">
    <location>
        <begin position="43"/>
        <end position="69"/>
    </location>
</feature>
<keyword evidence="6 10" id="KW-0472">Membrane</keyword>
<comment type="subcellular location">
    <subcellularLocation>
        <location evidence="1">Membrane</location>
        <topology evidence="1">Multi-pass membrane protein</topology>
    </subcellularLocation>
</comment>
<keyword evidence="2" id="KW-0813">Transport</keyword>
<evidence type="ECO:0000256" key="2">
    <source>
        <dbReference type="ARBA" id="ARBA00022448"/>
    </source>
</evidence>
<dbReference type="InterPro" id="IPR050368">
    <property type="entry name" value="ClC-type_chloride_channel"/>
</dbReference>
<dbReference type="EMBL" id="JBHUEN010000053">
    <property type="protein sequence ID" value="MFD1883746.1"/>
    <property type="molecule type" value="Genomic_DNA"/>
</dbReference>
<evidence type="ECO:0000256" key="4">
    <source>
        <dbReference type="ARBA" id="ARBA00022989"/>
    </source>
</evidence>
<evidence type="ECO:0000256" key="1">
    <source>
        <dbReference type="ARBA" id="ARBA00004141"/>
    </source>
</evidence>
<evidence type="ECO:0000256" key="7">
    <source>
        <dbReference type="ARBA" id="ARBA00023173"/>
    </source>
</evidence>
<feature type="transmembrane region" description="Helical" evidence="10">
    <location>
        <begin position="395"/>
        <end position="421"/>
    </location>
</feature>
<dbReference type="Pfam" id="PF00654">
    <property type="entry name" value="Voltage_CLC"/>
    <property type="match status" value="1"/>
</dbReference>
<gene>
    <name evidence="11" type="ORF">ACFSCT_18710</name>
</gene>
<evidence type="ECO:0000256" key="6">
    <source>
        <dbReference type="ARBA" id="ARBA00023136"/>
    </source>
</evidence>
<proteinExistence type="predicted"/>
<dbReference type="CDD" id="cd00400">
    <property type="entry name" value="Voltage_gated_ClC"/>
    <property type="match status" value="1"/>
</dbReference>
<feature type="transmembrane region" description="Helical" evidence="10">
    <location>
        <begin position="304"/>
        <end position="324"/>
    </location>
</feature>
<reference evidence="12" key="1">
    <citation type="journal article" date="2019" name="Int. J. Syst. Evol. Microbiol.">
        <title>The Global Catalogue of Microorganisms (GCM) 10K type strain sequencing project: providing services to taxonomists for standard genome sequencing and annotation.</title>
        <authorList>
            <consortium name="The Broad Institute Genomics Platform"/>
            <consortium name="The Broad Institute Genome Sequencing Center for Infectious Disease"/>
            <person name="Wu L."/>
            <person name="Ma J."/>
        </authorList>
    </citation>
    <scope>NUCLEOTIDE SEQUENCE [LARGE SCALE GENOMIC DNA]</scope>
    <source>
        <strain evidence="12">CCUG 56029</strain>
    </source>
</reference>
<dbReference type="PRINTS" id="PR00762">
    <property type="entry name" value="CLCHANNEL"/>
</dbReference>
<dbReference type="Proteomes" id="UP001597213">
    <property type="component" value="Unassembled WGS sequence"/>
</dbReference>
<dbReference type="PANTHER" id="PTHR43427:SF6">
    <property type="entry name" value="CHLORIDE CHANNEL PROTEIN CLC-E"/>
    <property type="match status" value="1"/>
</dbReference>
<feature type="transmembrane region" description="Helical" evidence="10">
    <location>
        <begin position="364"/>
        <end position="383"/>
    </location>
</feature>
<organism evidence="11 12">
    <name type="scientific">Paracoccus pacificus</name>
    <dbReference type="NCBI Taxonomy" id="1463598"/>
    <lineage>
        <taxon>Bacteria</taxon>
        <taxon>Pseudomonadati</taxon>
        <taxon>Pseudomonadota</taxon>
        <taxon>Alphaproteobacteria</taxon>
        <taxon>Rhodobacterales</taxon>
        <taxon>Paracoccaceae</taxon>
        <taxon>Paracoccus</taxon>
    </lineage>
</organism>
<name>A0ABW4RBX0_9RHOB</name>
<accession>A0ABW4RBX0</accession>
<dbReference type="PANTHER" id="PTHR43427">
    <property type="entry name" value="CHLORIDE CHANNEL PROTEIN CLC-E"/>
    <property type="match status" value="1"/>
</dbReference>
<protein>
    <submittedName>
        <fullName evidence="11">Chloride channel protein</fullName>
    </submittedName>
</protein>
<feature type="transmembrane region" description="Helical" evidence="10">
    <location>
        <begin position="427"/>
        <end position="449"/>
    </location>
</feature>
<feature type="transmembrane region" description="Helical" evidence="10">
    <location>
        <begin position="336"/>
        <end position="358"/>
    </location>
</feature>
<feature type="transmembrane region" description="Helical" evidence="10">
    <location>
        <begin position="89"/>
        <end position="107"/>
    </location>
</feature>
<feature type="transmembrane region" description="Helical" evidence="10">
    <location>
        <begin position="221"/>
        <end position="239"/>
    </location>
</feature>
<dbReference type="InterPro" id="IPR001807">
    <property type="entry name" value="ClC"/>
</dbReference>
<dbReference type="SUPFAM" id="SSF81340">
    <property type="entry name" value="Clc chloride channel"/>
    <property type="match status" value="1"/>
</dbReference>
<feature type="transmembrane region" description="Helical" evidence="10">
    <location>
        <begin position="260"/>
        <end position="284"/>
    </location>
</feature>
<evidence type="ECO:0000313" key="11">
    <source>
        <dbReference type="EMBL" id="MFD1883746.1"/>
    </source>
</evidence>
<dbReference type="RefSeq" id="WP_379145326.1">
    <property type="nucleotide sequence ID" value="NZ_JBHUEN010000053.1"/>
</dbReference>
<dbReference type="Gene3D" id="1.10.3080.10">
    <property type="entry name" value="Clc chloride channel"/>
    <property type="match status" value="1"/>
</dbReference>
<evidence type="ECO:0000256" key="3">
    <source>
        <dbReference type="ARBA" id="ARBA00022692"/>
    </source>
</evidence>
<keyword evidence="12" id="KW-1185">Reference proteome</keyword>
<keyword evidence="9" id="KW-0407">Ion channel</keyword>
<evidence type="ECO:0000256" key="5">
    <source>
        <dbReference type="ARBA" id="ARBA00023065"/>
    </source>
</evidence>
<evidence type="ECO:0000256" key="8">
    <source>
        <dbReference type="ARBA" id="ARBA00023214"/>
    </source>
</evidence>
<keyword evidence="5" id="KW-0406">Ion transport</keyword>
<sequence>MTDPIRDRRARHLRLARRTRWLRRQGRQAAAQLRDQGPVELRFWALAFLIGAGGGLAAIAFRLALTGLAQLLYGADDLKSALLTGLVPWWWLLFVPMLGGMLTGIILDRTTPDARARTVSDVIEGATVGRGQVEVRAGLGSSVASVVTLTAGGATGPEAPIIHLAAIIPTFVSRWLKMNPMSARDLFGCATAGAVAASFNAPLAGAIFAHEVILRHLSVRTLSPVAIAAVTGTMLYRLVFGNTTQFDPPAVSDAGFAVQFPAFIATGIGCGIIAAGLMWAVLASDALFGRAQRAVGGPRWLRPMAAGAMLGLLAIAFPDVIGIGTETIESALTGRMALALATALVAAKLVGTAITMGGRMGGGILAPALTLGAVAGLMFGKMFTYILPGFAGTEALYAFAGMAAVGASVFGAPLSAALMVFELSGGWQTGLAVLTAVSLSTAVSSRLVHRSFFMLQLERRGLRVTHGPQDWLPQRILVGSVMKEVDTPKAPPRAEIDRMIAQGQVLRDTASLSEALRQFDRCGQPVLPVTWRDPSGQAALIGVLFHVDTLAAINRALAETAAEEHG</sequence>
<feature type="transmembrane region" description="Helical" evidence="10">
    <location>
        <begin position="186"/>
        <end position="209"/>
    </location>
</feature>
<comment type="caution">
    <text evidence="11">The sequence shown here is derived from an EMBL/GenBank/DDBJ whole genome shotgun (WGS) entry which is preliminary data.</text>
</comment>
<keyword evidence="8" id="KW-0868">Chloride</keyword>
<keyword evidence="7" id="KW-0869">Chloride channel</keyword>
<keyword evidence="3 10" id="KW-0812">Transmembrane</keyword>
<dbReference type="InterPro" id="IPR014743">
    <property type="entry name" value="Cl-channel_core"/>
</dbReference>
<evidence type="ECO:0000256" key="10">
    <source>
        <dbReference type="SAM" id="Phobius"/>
    </source>
</evidence>